<dbReference type="OrthoDB" id="9796789at2"/>
<accession>A0A1V4I813</accession>
<gene>
    <name evidence="8" type="primary">hag_1</name>
    <name evidence="8" type="ORF">CLOTH_12170</name>
</gene>
<keyword evidence="9" id="KW-1185">Reference proteome</keyword>
<dbReference type="Gene3D" id="2.170.280.10">
    <property type="entry name" value="f41 fragment of flagellin, middle domain"/>
    <property type="match status" value="1"/>
</dbReference>
<dbReference type="InterPro" id="IPR042187">
    <property type="entry name" value="Flagellin_C_sub2"/>
</dbReference>
<dbReference type="Proteomes" id="UP000190140">
    <property type="component" value="Unassembled WGS sequence"/>
</dbReference>
<dbReference type="PANTHER" id="PTHR42792">
    <property type="entry name" value="FLAGELLIN"/>
    <property type="match status" value="1"/>
</dbReference>
<evidence type="ECO:0000259" key="7">
    <source>
        <dbReference type="Pfam" id="PF00700"/>
    </source>
</evidence>
<dbReference type="Pfam" id="PF00669">
    <property type="entry name" value="Flagellin_N"/>
    <property type="match status" value="1"/>
</dbReference>
<evidence type="ECO:0000256" key="4">
    <source>
        <dbReference type="RuleBase" id="RU362073"/>
    </source>
</evidence>
<dbReference type="InterPro" id="IPR001492">
    <property type="entry name" value="Flagellin"/>
</dbReference>
<dbReference type="SUPFAM" id="SSF64518">
    <property type="entry name" value="Phase 1 flagellin"/>
    <property type="match status" value="1"/>
</dbReference>
<dbReference type="Pfam" id="PF00700">
    <property type="entry name" value="Flagellin_C"/>
    <property type="match status" value="1"/>
</dbReference>
<keyword evidence="3 4" id="KW-0975">Bacterial flagellum</keyword>
<dbReference type="Gene3D" id="1.20.1330.10">
    <property type="entry name" value="f41 fragment of flagellin, N-terminal domain"/>
    <property type="match status" value="2"/>
</dbReference>
<evidence type="ECO:0000256" key="2">
    <source>
        <dbReference type="ARBA" id="ARBA00020110"/>
    </source>
</evidence>
<protein>
    <recommendedName>
        <fullName evidence="2 4">Flagellin</fullName>
    </recommendedName>
</protein>
<dbReference type="STRING" id="29349.CLOTH_12170"/>
<reference evidence="8 9" key="1">
    <citation type="submission" date="2017-03" db="EMBL/GenBank/DDBJ databases">
        <title>Genome sequence of Clostridium thermoalcaliphilum DSM 7309.</title>
        <authorList>
            <person name="Poehlein A."/>
            <person name="Daniel R."/>
        </authorList>
    </citation>
    <scope>NUCLEOTIDE SEQUENCE [LARGE SCALE GENOMIC DNA]</scope>
    <source>
        <strain evidence="8 9">DSM 7309</strain>
    </source>
</reference>
<keyword evidence="4" id="KW-0964">Secreted</keyword>
<evidence type="ECO:0000256" key="1">
    <source>
        <dbReference type="ARBA" id="ARBA00005709"/>
    </source>
</evidence>
<comment type="function">
    <text evidence="4">Flagellin is the subunit protein which polymerizes to form the filaments of bacterial flagella.</text>
</comment>
<dbReference type="GO" id="GO:0005576">
    <property type="term" value="C:extracellular region"/>
    <property type="evidence" value="ECO:0007669"/>
    <property type="project" value="UniProtKB-SubCell"/>
</dbReference>
<feature type="coiled-coil region" evidence="5">
    <location>
        <begin position="476"/>
        <end position="503"/>
    </location>
</feature>
<comment type="similarity">
    <text evidence="1 4">Belongs to the bacterial flagellin family.</text>
</comment>
<evidence type="ECO:0000313" key="8">
    <source>
        <dbReference type="EMBL" id="OPJ56039.1"/>
    </source>
</evidence>
<organism evidence="8 9">
    <name type="scientific">Alkalithermobacter paradoxus</name>
    <dbReference type="NCBI Taxonomy" id="29349"/>
    <lineage>
        <taxon>Bacteria</taxon>
        <taxon>Bacillati</taxon>
        <taxon>Bacillota</taxon>
        <taxon>Clostridia</taxon>
        <taxon>Peptostreptococcales</taxon>
        <taxon>Tepidibacteraceae</taxon>
        <taxon>Alkalithermobacter</taxon>
    </lineage>
</organism>
<comment type="subcellular location">
    <subcellularLocation>
        <location evidence="4">Secreted</location>
    </subcellularLocation>
    <subcellularLocation>
        <location evidence="4">Bacterial flagellum</location>
    </subcellularLocation>
</comment>
<dbReference type="Gene3D" id="3.30.70.2120">
    <property type="match status" value="1"/>
</dbReference>
<dbReference type="InterPro" id="IPR001029">
    <property type="entry name" value="Flagellin_N"/>
</dbReference>
<feature type="domain" description="Flagellin N-terminal" evidence="6">
    <location>
        <begin position="3"/>
        <end position="139"/>
    </location>
</feature>
<dbReference type="Gene3D" id="6.10.10.10">
    <property type="entry name" value="Flagellar export chaperone, C-terminal domain"/>
    <property type="match status" value="1"/>
</dbReference>
<dbReference type="InterPro" id="IPR046358">
    <property type="entry name" value="Flagellin_C"/>
</dbReference>
<dbReference type="EMBL" id="MZGW01000003">
    <property type="protein sequence ID" value="OPJ56039.1"/>
    <property type="molecule type" value="Genomic_DNA"/>
</dbReference>
<sequence length="541" mass="58316">MRINNNISAMNAHRILNVNNTTAAKSLEKLSSGKRINKAADDAAGMAISEKMRAQINGLKIASRNTLDGVSMVQTAEGAMAEVTAMLQRMRELAVQAANGTMTESDRSAVQDEINQLTSEINRIGNGTEYNTRKILRGNEGPNSNTTVHRMSTGEPAAYVSKIAFANDSDVKNLGNLASKNLSIWIDGEEKVVNLNRLNGSDAATKDVLLESINNALGESAKAIYTKDNTIEIRTTSIGGSSQIEITGSAANIIFDNTAGANYTATGKAENANNKSKGSFYFEALPQVKSTLTIGSEKIEFYDSSKEPYIGSNRGIDIYDSENSQYKSISDIVKEIEENIQIDGIKLLQDTDVPSRLKIEAEEVGFKGNLIYLEGTPKEFLTNLQIGSNSGQGFRLEIGDIRSLNLRISSDNPDGNPGVKGASYVAIANVTDGISANRIEYALDISSEEKASAAITVIDNAILKVTAERSKLGATQNRLEHTIQNLDNTAENLTASLSRIEDVDMALEMANFTKFNVLQQAGVSMLAQANQQPQAILKLLG</sequence>
<feature type="domain" description="Flagellin C-terminal" evidence="7">
    <location>
        <begin position="455"/>
        <end position="540"/>
    </location>
</feature>
<keyword evidence="5" id="KW-0175">Coiled coil</keyword>
<comment type="caution">
    <text evidence="8">The sequence shown here is derived from an EMBL/GenBank/DDBJ whole genome shotgun (WGS) entry which is preliminary data.</text>
</comment>
<keyword evidence="8" id="KW-0282">Flagellum</keyword>
<dbReference type="PRINTS" id="PR00207">
    <property type="entry name" value="FLAGELLIN"/>
</dbReference>
<dbReference type="GO" id="GO:0005198">
    <property type="term" value="F:structural molecule activity"/>
    <property type="evidence" value="ECO:0007669"/>
    <property type="project" value="UniProtKB-UniRule"/>
</dbReference>
<dbReference type="PANTHER" id="PTHR42792:SF2">
    <property type="entry name" value="FLAGELLIN"/>
    <property type="match status" value="1"/>
</dbReference>
<dbReference type="GO" id="GO:0009288">
    <property type="term" value="C:bacterial-type flagellum"/>
    <property type="evidence" value="ECO:0007669"/>
    <property type="project" value="UniProtKB-SubCell"/>
</dbReference>
<name>A0A1V4I813_9FIRM</name>
<dbReference type="AlphaFoldDB" id="A0A1V4I813"/>
<evidence type="ECO:0000313" key="9">
    <source>
        <dbReference type="Proteomes" id="UP000190140"/>
    </source>
</evidence>
<dbReference type="RefSeq" id="WP_079412135.1">
    <property type="nucleotide sequence ID" value="NZ_MZGW01000003.1"/>
</dbReference>
<proteinExistence type="inferred from homology"/>
<keyword evidence="8" id="KW-0966">Cell projection</keyword>
<evidence type="ECO:0000259" key="6">
    <source>
        <dbReference type="Pfam" id="PF00669"/>
    </source>
</evidence>
<keyword evidence="8" id="KW-0969">Cilium</keyword>
<evidence type="ECO:0000256" key="5">
    <source>
        <dbReference type="SAM" id="Coils"/>
    </source>
</evidence>
<evidence type="ECO:0000256" key="3">
    <source>
        <dbReference type="ARBA" id="ARBA00023143"/>
    </source>
</evidence>